<keyword evidence="8" id="KW-0833">Ubl conjugation pathway</keyword>
<evidence type="ECO:0000259" key="15">
    <source>
        <dbReference type="PROSITE" id="PS50089"/>
    </source>
</evidence>
<dbReference type="FunFam" id="3.30.40.10:FF:000388">
    <property type="entry name" value="Putative RING zinc finger domain superfamily protein"/>
    <property type="match status" value="1"/>
</dbReference>
<evidence type="ECO:0000256" key="6">
    <source>
        <dbReference type="ARBA" id="ARBA00022723"/>
    </source>
</evidence>
<keyword evidence="11 14" id="KW-0472">Membrane</keyword>
<keyword evidence="7 12" id="KW-0863">Zinc-finger</keyword>
<keyword evidence="5 14" id="KW-0812">Transmembrane</keyword>
<keyword evidence="17" id="KW-1185">Reference proteome</keyword>
<evidence type="ECO:0000256" key="1">
    <source>
        <dbReference type="ARBA" id="ARBA00000900"/>
    </source>
</evidence>
<evidence type="ECO:0000256" key="13">
    <source>
        <dbReference type="SAM" id="MobiDB-lite"/>
    </source>
</evidence>
<gene>
    <name evidence="16" type="primary">RNF13</name>
    <name evidence="16" type="ORF">BGZ95_005235</name>
</gene>
<name>A0AAD4D253_9FUNG</name>
<sequence length="641" mass="68917">MNRGRKASAVGSLSLYAKVLVLILAALSLYPNSLANALGLATVRSVNYDFVSVEGKPTSIDKVILIEEKAGINSGFIGGTAELTKEGVSGILFHMGFACQPAPDNTTLSETDSYGLPRIALIARGGPPGEEPCSFRTKMFNAMNRLATGVLIYNNLTVTDLDKGNAEEEGGPAITIPGLLIQNNDGMMLRTWLEEELLQVSKNRSSPESYRRVRINMVTTKKMSVIWEVILVVVVILLAVSLAISVILHCRLYALRQRIRMDALARGADVLPNGTIRMRKVTINKDILDTLPVRIQGETPPTLAATAPVTAQGVPPAESQQGASNVTDVPHVENAQETSVENVRSSAVANTTRTSTSLSRPNSIRHSISGRSIAGRSIRSQNAIAAATALESSTVSNPVPAAPTSAAHIDEDDSDTCAICLDEFEDGDEIRSLPCRHEFHCDCIDPWLIRKSSTCPLCKFDCLPQTVEEAQGRGEDANIVLPHDRLIEFIMGPDWVASRTMRGHNGTSTTDRIGHFFDTVWDRMRLRPPRPMPGATVQLTPRLPYSQSAATSVVQLDEHGQVPLQMITPRGVSSVPAVAFSRLSLPLTAPTPAANQEPGDHDATEAPTEPAPSEPSATPSVIVEIPTASQQAADDDNNVAK</sequence>
<evidence type="ECO:0000256" key="8">
    <source>
        <dbReference type="ARBA" id="ARBA00022786"/>
    </source>
</evidence>
<keyword evidence="10 14" id="KW-1133">Transmembrane helix</keyword>
<dbReference type="GO" id="GO:0061630">
    <property type="term" value="F:ubiquitin protein ligase activity"/>
    <property type="evidence" value="ECO:0007669"/>
    <property type="project" value="UniProtKB-EC"/>
</dbReference>
<dbReference type="GO" id="GO:0008270">
    <property type="term" value="F:zinc ion binding"/>
    <property type="evidence" value="ECO:0007669"/>
    <property type="project" value="UniProtKB-KW"/>
</dbReference>
<evidence type="ECO:0000256" key="10">
    <source>
        <dbReference type="ARBA" id="ARBA00022989"/>
    </source>
</evidence>
<feature type="domain" description="RING-type" evidence="15">
    <location>
        <begin position="417"/>
        <end position="459"/>
    </location>
</feature>
<comment type="catalytic activity">
    <reaction evidence="1">
        <text>S-ubiquitinyl-[E2 ubiquitin-conjugating enzyme]-L-cysteine + [acceptor protein]-L-lysine = [E2 ubiquitin-conjugating enzyme]-L-cysteine + N(6)-ubiquitinyl-[acceptor protein]-L-lysine.</text>
        <dbReference type="EC" id="2.3.2.27"/>
    </reaction>
</comment>
<dbReference type="InterPro" id="IPR001841">
    <property type="entry name" value="Znf_RING"/>
</dbReference>
<dbReference type="GO" id="GO:0016567">
    <property type="term" value="P:protein ubiquitination"/>
    <property type="evidence" value="ECO:0007669"/>
    <property type="project" value="TreeGrafter"/>
</dbReference>
<dbReference type="PROSITE" id="PS50089">
    <property type="entry name" value="ZF_RING_2"/>
    <property type="match status" value="1"/>
</dbReference>
<protein>
    <recommendedName>
        <fullName evidence="3">RING-type E3 ubiquitin transferase</fullName>
        <ecNumber evidence="3">2.3.2.27</ecNumber>
    </recommendedName>
</protein>
<evidence type="ECO:0000256" key="4">
    <source>
        <dbReference type="ARBA" id="ARBA00022679"/>
    </source>
</evidence>
<dbReference type="GO" id="GO:0006511">
    <property type="term" value="P:ubiquitin-dependent protein catabolic process"/>
    <property type="evidence" value="ECO:0007669"/>
    <property type="project" value="TreeGrafter"/>
</dbReference>
<dbReference type="PANTHER" id="PTHR45977:SF4">
    <property type="entry name" value="RING-TYPE DOMAIN-CONTAINING PROTEIN"/>
    <property type="match status" value="1"/>
</dbReference>
<dbReference type="Gene3D" id="3.50.30.30">
    <property type="match status" value="1"/>
</dbReference>
<evidence type="ECO:0000256" key="2">
    <source>
        <dbReference type="ARBA" id="ARBA00004141"/>
    </source>
</evidence>
<evidence type="ECO:0000256" key="3">
    <source>
        <dbReference type="ARBA" id="ARBA00012483"/>
    </source>
</evidence>
<evidence type="ECO:0000256" key="11">
    <source>
        <dbReference type="ARBA" id="ARBA00023136"/>
    </source>
</evidence>
<keyword evidence="6" id="KW-0479">Metal-binding</keyword>
<proteinExistence type="predicted"/>
<evidence type="ECO:0000313" key="17">
    <source>
        <dbReference type="Proteomes" id="UP001194580"/>
    </source>
</evidence>
<dbReference type="PANTHER" id="PTHR45977">
    <property type="entry name" value="TARGET OF ERK KINASE MPK-1"/>
    <property type="match status" value="1"/>
</dbReference>
<evidence type="ECO:0000256" key="9">
    <source>
        <dbReference type="ARBA" id="ARBA00022833"/>
    </source>
</evidence>
<dbReference type="EMBL" id="JAAAIL010002413">
    <property type="protein sequence ID" value="KAG0257459.1"/>
    <property type="molecule type" value="Genomic_DNA"/>
</dbReference>
<reference evidence="16" key="1">
    <citation type="journal article" date="2020" name="Fungal Divers.">
        <title>Resolving the Mortierellaceae phylogeny through synthesis of multi-gene phylogenetics and phylogenomics.</title>
        <authorList>
            <person name="Vandepol N."/>
            <person name="Liber J."/>
            <person name="Desiro A."/>
            <person name="Na H."/>
            <person name="Kennedy M."/>
            <person name="Barry K."/>
            <person name="Grigoriev I.V."/>
            <person name="Miller A.N."/>
            <person name="O'Donnell K."/>
            <person name="Stajich J.E."/>
            <person name="Bonito G."/>
        </authorList>
    </citation>
    <scope>NUCLEOTIDE SEQUENCE</scope>
    <source>
        <strain evidence="16">NRRL 28262</strain>
    </source>
</reference>
<dbReference type="Pfam" id="PF13639">
    <property type="entry name" value="zf-RING_2"/>
    <property type="match status" value="1"/>
</dbReference>
<dbReference type="Gene3D" id="3.30.40.10">
    <property type="entry name" value="Zinc/RING finger domain, C3HC4 (zinc finger)"/>
    <property type="match status" value="1"/>
</dbReference>
<keyword evidence="9" id="KW-0862">Zinc</keyword>
<dbReference type="InterPro" id="IPR013083">
    <property type="entry name" value="Znf_RING/FYVE/PHD"/>
</dbReference>
<feature type="region of interest" description="Disordered" evidence="13">
    <location>
        <begin position="335"/>
        <end position="366"/>
    </location>
</feature>
<dbReference type="SUPFAM" id="SSF57850">
    <property type="entry name" value="RING/U-box"/>
    <property type="match status" value="1"/>
</dbReference>
<comment type="caution">
    <text evidence="16">The sequence shown here is derived from an EMBL/GenBank/DDBJ whole genome shotgun (WGS) entry which is preliminary data.</text>
</comment>
<keyword evidence="4" id="KW-0808">Transferase</keyword>
<dbReference type="SMART" id="SM00184">
    <property type="entry name" value="RING"/>
    <property type="match status" value="1"/>
</dbReference>
<organism evidence="16 17">
    <name type="scientific">Linnemannia exigua</name>
    <dbReference type="NCBI Taxonomy" id="604196"/>
    <lineage>
        <taxon>Eukaryota</taxon>
        <taxon>Fungi</taxon>
        <taxon>Fungi incertae sedis</taxon>
        <taxon>Mucoromycota</taxon>
        <taxon>Mortierellomycotina</taxon>
        <taxon>Mortierellomycetes</taxon>
        <taxon>Mortierellales</taxon>
        <taxon>Mortierellaceae</taxon>
        <taxon>Linnemannia</taxon>
    </lineage>
</organism>
<accession>A0AAD4D253</accession>
<evidence type="ECO:0000256" key="5">
    <source>
        <dbReference type="ARBA" id="ARBA00022692"/>
    </source>
</evidence>
<dbReference type="EC" id="2.3.2.27" evidence="3"/>
<dbReference type="Proteomes" id="UP001194580">
    <property type="component" value="Unassembled WGS sequence"/>
</dbReference>
<evidence type="ECO:0000313" key="16">
    <source>
        <dbReference type="EMBL" id="KAG0257459.1"/>
    </source>
</evidence>
<feature type="transmembrane region" description="Helical" evidence="14">
    <location>
        <begin position="225"/>
        <end position="250"/>
    </location>
</feature>
<evidence type="ECO:0000256" key="12">
    <source>
        <dbReference type="PROSITE-ProRule" id="PRU00175"/>
    </source>
</evidence>
<comment type="subcellular location">
    <subcellularLocation>
        <location evidence="2">Membrane</location>
        <topology evidence="2">Multi-pass membrane protein</topology>
    </subcellularLocation>
</comment>
<dbReference type="InterPro" id="IPR003137">
    <property type="entry name" value="PA_domain"/>
</dbReference>
<feature type="compositionally biased region" description="Polar residues" evidence="13">
    <location>
        <begin position="335"/>
        <end position="362"/>
    </location>
</feature>
<evidence type="ECO:0000256" key="14">
    <source>
        <dbReference type="SAM" id="Phobius"/>
    </source>
</evidence>
<dbReference type="Pfam" id="PF02225">
    <property type="entry name" value="PA"/>
    <property type="match status" value="1"/>
</dbReference>
<dbReference type="AlphaFoldDB" id="A0AAD4D253"/>
<dbReference type="CDD" id="cd16454">
    <property type="entry name" value="RING-H2_PA-TM-RING"/>
    <property type="match status" value="1"/>
</dbReference>
<dbReference type="GO" id="GO:0016020">
    <property type="term" value="C:membrane"/>
    <property type="evidence" value="ECO:0007669"/>
    <property type="project" value="UniProtKB-SubCell"/>
</dbReference>
<feature type="region of interest" description="Disordered" evidence="13">
    <location>
        <begin position="588"/>
        <end position="641"/>
    </location>
</feature>
<evidence type="ECO:0000256" key="7">
    <source>
        <dbReference type="ARBA" id="ARBA00022771"/>
    </source>
</evidence>